<dbReference type="Proteomes" id="UP000199673">
    <property type="component" value="Unassembled WGS sequence"/>
</dbReference>
<evidence type="ECO:0000313" key="2">
    <source>
        <dbReference type="EMBL" id="SFT68257.1"/>
    </source>
</evidence>
<keyword evidence="1" id="KW-0732">Signal</keyword>
<proteinExistence type="predicted"/>
<evidence type="ECO:0000256" key="1">
    <source>
        <dbReference type="SAM" id="SignalP"/>
    </source>
</evidence>
<organism evidence="2 3">
    <name type="scientific">Algoriphagus locisalis</name>
    <dbReference type="NCBI Taxonomy" id="305507"/>
    <lineage>
        <taxon>Bacteria</taxon>
        <taxon>Pseudomonadati</taxon>
        <taxon>Bacteroidota</taxon>
        <taxon>Cytophagia</taxon>
        <taxon>Cytophagales</taxon>
        <taxon>Cyclobacteriaceae</taxon>
        <taxon>Algoriphagus</taxon>
    </lineage>
</organism>
<dbReference type="OrthoDB" id="966030at2"/>
<dbReference type="EMBL" id="FPBF01000002">
    <property type="protein sequence ID" value="SFT68257.1"/>
    <property type="molecule type" value="Genomic_DNA"/>
</dbReference>
<evidence type="ECO:0000313" key="3">
    <source>
        <dbReference type="Proteomes" id="UP000199673"/>
    </source>
</evidence>
<protein>
    <submittedName>
        <fullName evidence="2">Uncharacterized protein</fullName>
    </submittedName>
</protein>
<feature type="chain" id="PRO_5011659608" evidence="1">
    <location>
        <begin position="25"/>
        <end position="196"/>
    </location>
</feature>
<reference evidence="3" key="1">
    <citation type="submission" date="2016-10" db="EMBL/GenBank/DDBJ databases">
        <authorList>
            <person name="Varghese N."/>
            <person name="Submissions S."/>
        </authorList>
    </citation>
    <scope>NUCLEOTIDE SEQUENCE [LARGE SCALE GENOMIC DNA]</scope>
    <source>
        <strain evidence="3">DSM 23445</strain>
    </source>
</reference>
<dbReference type="RefSeq" id="WP_091692137.1">
    <property type="nucleotide sequence ID" value="NZ_FPBF01000002.1"/>
</dbReference>
<dbReference type="STRING" id="305507.SAMN04489724_1584"/>
<keyword evidence="3" id="KW-1185">Reference proteome</keyword>
<dbReference type="PROSITE" id="PS51257">
    <property type="entry name" value="PROKAR_LIPOPROTEIN"/>
    <property type="match status" value="1"/>
</dbReference>
<accession>A0A1I7A039</accession>
<dbReference type="AlphaFoldDB" id="A0A1I7A039"/>
<sequence>MKTPKHQFTLHLLVLLSLSIIAFSCQSEYKQLEAEQLASEKTYNEIFLNLELGMDKKDFYEKCWEMNKQGILVNGPTELSVEYNVEMPSAIPTKMRFYPKFEQDKIYLMPVDYSYTGWAPWNEELAVEKLRADVVALYEQWYGEGFIEVSSEDGSQLVFVKIDGNRRVRIFKKNLSTVRAEIVDLKIQKQLEENPS</sequence>
<feature type="signal peptide" evidence="1">
    <location>
        <begin position="1"/>
        <end position="24"/>
    </location>
</feature>
<gene>
    <name evidence="2" type="ORF">SAMN04489724_1584</name>
</gene>
<name>A0A1I7A039_9BACT</name>